<dbReference type="Proteomes" id="UP001165960">
    <property type="component" value="Unassembled WGS sequence"/>
</dbReference>
<keyword evidence="2" id="KW-1185">Reference proteome</keyword>
<accession>A0ACC2T8A6</accession>
<evidence type="ECO:0000313" key="2">
    <source>
        <dbReference type="Proteomes" id="UP001165960"/>
    </source>
</evidence>
<sequence>MNPLEPDVNVDPTTTKMLVPTLEDMRRLTWFAAASYCPATFLAKWDCRFCRKVDHKIEFLAELVHSKMETSGYVALDHTSKKIIITYRGTNNSANRVTNLKINTVPFRAVPKKNVQVHTGFLESATSLLPQTKKMIKEIKNNPKTKNYKYMFTGHSLGGAMAVLVAIQLKNDLGIKWSDITIVTYGQPRTGNIPFAQWFNRQPVAVARVVNANDPVPHLLGGQTRYFAHHQHEIFLDPSYKRGQKTPRLCSDKILEDPSCSNRIGAALYESDAHSIYFDADYRIPC</sequence>
<protein>
    <submittedName>
        <fullName evidence="1">Uncharacterized protein</fullName>
    </submittedName>
</protein>
<gene>
    <name evidence="1" type="ORF">DSO57_1003300</name>
</gene>
<name>A0ACC2T8A6_9FUNG</name>
<evidence type="ECO:0000313" key="1">
    <source>
        <dbReference type="EMBL" id="KAJ9070835.1"/>
    </source>
</evidence>
<comment type="caution">
    <text evidence="1">The sequence shown here is derived from an EMBL/GenBank/DDBJ whole genome shotgun (WGS) entry which is preliminary data.</text>
</comment>
<dbReference type="EMBL" id="QTSX02003558">
    <property type="protein sequence ID" value="KAJ9070835.1"/>
    <property type="molecule type" value="Genomic_DNA"/>
</dbReference>
<proteinExistence type="predicted"/>
<organism evidence="1 2">
    <name type="scientific">Entomophthora muscae</name>
    <dbReference type="NCBI Taxonomy" id="34485"/>
    <lineage>
        <taxon>Eukaryota</taxon>
        <taxon>Fungi</taxon>
        <taxon>Fungi incertae sedis</taxon>
        <taxon>Zoopagomycota</taxon>
        <taxon>Entomophthoromycotina</taxon>
        <taxon>Entomophthoromycetes</taxon>
        <taxon>Entomophthorales</taxon>
        <taxon>Entomophthoraceae</taxon>
        <taxon>Entomophthora</taxon>
    </lineage>
</organism>
<reference evidence="1" key="1">
    <citation type="submission" date="2022-04" db="EMBL/GenBank/DDBJ databases">
        <title>Genome of the entomopathogenic fungus Entomophthora muscae.</title>
        <authorList>
            <person name="Elya C."/>
            <person name="Lovett B.R."/>
            <person name="Lee E."/>
            <person name="Macias A.M."/>
            <person name="Hajek A.E."/>
            <person name="De Bivort B.L."/>
            <person name="Kasson M.T."/>
            <person name="De Fine Licht H.H."/>
            <person name="Stajich J.E."/>
        </authorList>
    </citation>
    <scope>NUCLEOTIDE SEQUENCE</scope>
    <source>
        <strain evidence="1">Berkeley</strain>
    </source>
</reference>